<accession>A0AAW1N4I5</accession>
<feature type="compositionally biased region" description="Basic and acidic residues" evidence="3">
    <location>
        <begin position="346"/>
        <end position="355"/>
    </location>
</feature>
<name>A0AAW1N4I5_POPJA</name>
<comment type="subcellular location">
    <subcellularLocation>
        <location evidence="1">Nucleus</location>
    </subcellularLocation>
</comment>
<feature type="compositionally biased region" description="Basic residues" evidence="3">
    <location>
        <begin position="356"/>
        <end position="367"/>
    </location>
</feature>
<evidence type="ECO:0000313" key="5">
    <source>
        <dbReference type="EMBL" id="KAK9753565.1"/>
    </source>
</evidence>
<dbReference type="PROSITE" id="PS51253">
    <property type="entry name" value="HTH_CENPB"/>
    <property type="match status" value="1"/>
</dbReference>
<comment type="caution">
    <text evidence="5">The sequence shown here is derived from an EMBL/GenBank/DDBJ whole genome shotgun (WGS) entry which is preliminary data.</text>
</comment>
<dbReference type="GO" id="GO:0003677">
    <property type="term" value="F:DNA binding"/>
    <property type="evidence" value="ECO:0007669"/>
    <property type="project" value="UniProtKB-KW"/>
</dbReference>
<dbReference type="AlphaFoldDB" id="A0AAW1N4I5"/>
<dbReference type="Pfam" id="PF03221">
    <property type="entry name" value="HTH_Tnp_Tc5"/>
    <property type="match status" value="1"/>
</dbReference>
<organism evidence="5 6">
    <name type="scientific">Popillia japonica</name>
    <name type="common">Japanese beetle</name>
    <dbReference type="NCBI Taxonomy" id="7064"/>
    <lineage>
        <taxon>Eukaryota</taxon>
        <taxon>Metazoa</taxon>
        <taxon>Ecdysozoa</taxon>
        <taxon>Arthropoda</taxon>
        <taxon>Hexapoda</taxon>
        <taxon>Insecta</taxon>
        <taxon>Pterygota</taxon>
        <taxon>Neoptera</taxon>
        <taxon>Endopterygota</taxon>
        <taxon>Coleoptera</taxon>
        <taxon>Polyphaga</taxon>
        <taxon>Scarabaeiformia</taxon>
        <taxon>Scarabaeidae</taxon>
        <taxon>Rutelinae</taxon>
        <taxon>Popillia</taxon>
    </lineage>
</organism>
<protein>
    <submittedName>
        <fullName evidence="5">Tc5 transposase DNA-binding domain</fullName>
    </submittedName>
</protein>
<dbReference type="Gene3D" id="1.10.10.60">
    <property type="entry name" value="Homeodomain-like"/>
    <property type="match status" value="1"/>
</dbReference>
<evidence type="ECO:0000256" key="1">
    <source>
        <dbReference type="ARBA" id="ARBA00004123"/>
    </source>
</evidence>
<evidence type="ECO:0000256" key="2">
    <source>
        <dbReference type="ARBA" id="ARBA00023125"/>
    </source>
</evidence>
<dbReference type="InterPro" id="IPR006600">
    <property type="entry name" value="HTH_CenpB_DNA-bd_dom"/>
</dbReference>
<evidence type="ECO:0000313" key="6">
    <source>
        <dbReference type="Proteomes" id="UP001458880"/>
    </source>
</evidence>
<feature type="domain" description="HTH CENPB-type" evidence="4">
    <location>
        <begin position="61"/>
        <end position="138"/>
    </location>
</feature>
<sequence length="478" mass="54286">MVHKYQRKTNQQMWDKEQMDAALRAVKEGAKINAAARAHNVPVATLFRRLKKPIKEGAMKGLGRFRPVFTSNQENILVEYLLQIEARLFGPTRSDLRNLAFQYAELNQITHSFNKIDQKAGNDWMNSFLPRHPELSLRLPEKTSAARASAFNEVNGNKFFDLLEGFTTSTMLREYPGKVVTIHDVGALFGEAYSKAATLQNAISGLKKQTSILSKGFFLVITSHLPKQRIVCLGMSTSLQYPQLRLLEKRDILQRQMFHLTIFYPFLMWAMVMRRRYVLTNVSPYDILPIPHVGNGDETTIRSRGQRRRGTTIVATSTPAIGSRGQRRRGTTIVATSTPAIEELKRKKAEQGEKGFKKRAKPVKKHLFPSDTESDTSLNLASDNDSEEAEFSIDEDRGDRNNNQTITSDIISVDSWVAVTDIISVDSWVAVKYGKNLFPDLVVEKSSDGVNVKCMEKTTMARERRFNDIFLQRFAHDH</sequence>
<keyword evidence="6" id="KW-1185">Reference proteome</keyword>
<feature type="region of interest" description="Disordered" evidence="3">
    <location>
        <begin position="346"/>
        <end position="403"/>
    </location>
</feature>
<proteinExistence type="predicted"/>
<dbReference type="Proteomes" id="UP001458880">
    <property type="component" value="Unassembled WGS sequence"/>
</dbReference>
<dbReference type="InterPro" id="IPR009057">
    <property type="entry name" value="Homeodomain-like_sf"/>
</dbReference>
<evidence type="ECO:0000256" key="3">
    <source>
        <dbReference type="SAM" id="MobiDB-lite"/>
    </source>
</evidence>
<gene>
    <name evidence="5" type="ORF">QE152_g1937</name>
</gene>
<dbReference type="GO" id="GO:0005634">
    <property type="term" value="C:nucleus"/>
    <property type="evidence" value="ECO:0007669"/>
    <property type="project" value="UniProtKB-SubCell"/>
</dbReference>
<keyword evidence="2 5" id="KW-0238">DNA-binding</keyword>
<evidence type="ECO:0000259" key="4">
    <source>
        <dbReference type="PROSITE" id="PS51253"/>
    </source>
</evidence>
<feature type="compositionally biased region" description="Acidic residues" evidence="3">
    <location>
        <begin position="384"/>
        <end position="393"/>
    </location>
</feature>
<dbReference type="EMBL" id="JASPKY010000012">
    <property type="protein sequence ID" value="KAK9753565.1"/>
    <property type="molecule type" value="Genomic_DNA"/>
</dbReference>
<dbReference type="SUPFAM" id="SSF46689">
    <property type="entry name" value="Homeodomain-like"/>
    <property type="match status" value="1"/>
</dbReference>
<reference evidence="5 6" key="1">
    <citation type="journal article" date="2024" name="BMC Genomics">
        <title>De novo assembly and annotation of Popillia japonica's genome with initial clues to its potential as an invasive pest.</title>
        <authorList>
            <person name="Cucini C."/>
            <person name="Boschi S."/>
            <person name="Funari R."/>
            <person name="Cardaioli E."/>
            <person name="Iannotti N."/>
            <person name="Marturano G."/>
            <person name="Paoli F."/>
            <person name="Bruttini M."/>
            <person name="Carapelli A."/>
            <person name="Frati F."/>
            <person name="Nardi F."/>
        </authorList>
    </citation>
    <scope>NUCLEOTIDE SEQUENCE [LARGE SCALE GENOMIC DNA]</scope>
    <source>
        <strain evidence="5">DMR45628</strain>
    </source>
</reference>